<reference evidence="1 2" key="1">
    <citation type="submission" date="2024-10" db="EMBL/GenBank/DDBJ databases">
        <title>The Natural Products Discovery Center: Release of the First 8490 Sequenced Strains for Exploring Actinobacteria Biosynthetic Diversity.</title>
        <authorList>
            <person name="Kalkreuter E."/>
            <person name="Kautsar S.A."/>
            <person name="Yang D."/>
            <person name="Bader C.D."/>
            <person name="Teijaro C.N."/>
            <person name="Fluegel L."/>
            <person name="Davis C.M."/>
            <person name="Simpson J.R."/>
            <person name="Lauterbach L."/>
            <person name="Steele A.D."/>
            <person name="Gui C."/>
            <person name="Meng S."/>
            <person name="Li G."/>
            <person name="Viehrig K."/>
            <person name="Ye F."/>
            <person name="Su P."/>
            <person name="Kiefer A.F."/>
            <person name="Nichols A."/>
            <person name="Cepeda A.J."/>
            <person name="Yan W."/>
            <person name="Fan B."/>
            <person name="Jiang Y."/>
            <person name="Adhikari A."/>
            <person name="Zheng C.-J."/>
            <person name="Schuster L."/>
            <person name="Cowan T.M."/>
            <person name="Smanski M.J."/>
            <person name="Chevrette M.G."/>
            <person name="De Carvalho L.P.S."/>
            <person name="Shen B."/>
        </authorList>
    </citation>
    <scope>NUCLEOTIDE SEQUENCE [LARGE SCALE GENOMIC DNA]</scope>
    <source>
        <strain evidence="1 2">NPDC004119</strain>
    </source>
</reference>
<protein>
    <submittedName>
        <fullName evidence="1">Uncharacterized protein</fullName>
    </submittedName>
</protein>
<dbReference type="EMBL" id="JBIAMT010000003">
    <property type="protein sequence ID" value="MFF0498472.1"/>
    <property type="molecule type" value="Genomic_DNA"/>
</dbReference>
<dbReference type="Proteomes" id="UP001601442">
    <property type="component" value="Unassembled WGS sequence"/>
</dbReference>
<dbReference type="RefSeq" id="WP_387395917.1">
    <property type="nucleotide sequence ID" value="NZ_JBIAMT010000003.1"/>
</dbReference>
<accession>A0ABW6P5P1</accession>
<keyword evidence="2" id="KW-1185">Reference proteome</keyword>
<comment type="caution">
    <text evidence="1">The sequence shown here is derived from an EMBL/GenBank/DDBJ whole genome shotgun (WGS) entry which is preliminary data.</text>
</comment>
<proteinExistence type="predicted"/>
<evidence type="ECO:0000313" key="2">
    <source>
        <dbReference type="Proteomes" id="UP001601442"/>
    </source>
</evidence>
<evidence type="ECO:0000313" key="1">
    <source>
        <dbReference type="EMBL" id="MFF0498472.1"/>
    </source>
</evidence>
<name>A0ABW6P5P1_9NOCA</name>
<sequence>MTDINEVLRTPRHDGFECDKHLGPFLTSLKRWHDAVERYQIEHPDDELPPLPDGDEFDDTRISMWRYMFGFNL</sequence>
<gene>
    <name evidence="1" type="ORF">ACFYU5_18850</name>
</gene>
<organism evidence="1 2">
    <name type="scientific">Nocardia aobensis</name>
    <dbReference type="NCBI Taxonomy" id="257277"/>
    <lineage>
        <taxon>Bacteria</taxon>
        <taxon>Bacillati</taxon>
        <taxon>Actinomycetota</taxon>
        <taxon>Actinomycetes</taxon>
        <taxon>Mycobacteriales</taxon>
        <taxon>Nocardiaceae</taxon>
        <taxon>Nocardia</taxon>
    </lineage>
</organism>